<dbReference type="InterPro" id="IPR020471">
    <property type="entry name" value="AKR"/>
</dbReference>
<dbReference type="EMBL" id="OKRB01000112">
    <property type="protein sequence ID" value="SPE26127.1"/>
    <property type="molecule type" value="Genomic_DNA"/>
</dbReference>
<dbReference type="PANTHER" id="PTHR43364:SF4">
    <property type="entry name" value="NAD(P)-LINKED OXIDOREDUCTASE SUPERFAMILY PROTEIN"/>
    <property type="match status" value="1"/>
</dbReference>
<evidence type="ECO:0000259" key="2">
    <source>
        <dbReference type="Pfam" id="PF00248"/>
    </source>
</evidence>
<dbReference type="Pfam" id="PF00248">
    <property type="entry name" value="Aldo_ket_red"/>
    <property type="match status" value="1"/>
</dbReference>
<organism evidence="3 4">
    <name type="scientific">Candidatus Sulfuritelmatomonas gaucii</name>
    <dbReference type="NCBI Taxonomy" id="2043161"/>
    <lineage>
        <taxon>Bacteria</taxon>
        <taxon>Pseudomonadati</taxon>
        <taxon>Acidobacteriota</taxon>
        <taxon>Terriglobia</taxon>
        <taxon>Terriglobales</taxon>
        <taxon>Acidobacteriaceae</taxon>
        <taxon>Candidatus Sulfuritelmatomonas</taxon>
    </lineage>
</organism>
<keyword evidence="1 3" id="KW-0560">Oxidoreductase</keyword>
<proteinExistence type="predicted"/>
<dbReference type="AlphaFoldDB" id="A0A2N9LSC2"/>
<dbReference type="Gene3D" id="3.20.20.100">
    <property type="entry name" value="NADP-dependent oxidoreductase domain"/>
    <property type="match status" value="1"/>
</dbReference>
<dbReference type="InterPro" id="IPR050523">
    <property type="entry name" value="AKR_Detox_Biosynth"/>
</dbReference>
<accession>A0A2N9LSC2</accession>
<dbReference type="InterPro" id="IPR036812">
    <property type="entry name" value="NAD(P)_OxRdtase_dom_sf"/>
</dbReference>
<sequence>MPAINASSPAAQYGTITIGGDLTVNRMGFGAMRITGKGIWGPPDDVAGALATLRRAVELGVNFIDTADSYGPNVSEELIARALWPYPSGLVITSKAGWVRFGPGVWQHNAAPGHIQEALEGSLKRLRLERIDVYQLHVPDPATSFDASVEALARLREQGKIRHIGLSNVTLEHIKRARKIVPIVCVQNRYSFSDREWDFVLDDCEANGIAFLPWGPMAQGRKANEAVEKIAAARNVSTAVVSLAWLLRRSPVTLLIPGTSNVRHLEENVSAAAFRLTDAEFAELAAVVPKPYWLRA</sequence>
<dbReference type="EC" id="1.-.-.-" evidence="3"/>
<feature type="domain" description="NADP-dependent oxidoreductase" evidence="2">
    <location>
        <begin position="26"/>
        <end position="287"/>
    </location>
</feature>
<evidence type="ECO:0000313" key="4">
    <source>
        <dbReference type="Proteomes" id="UP000239735"/>
    </source>
</evidence>
<dbReference type="SUPFAM" id="SSF51430">
    <property type="entry name" value="NAD(P)-linked oxidoreductase"/>
    <property type="match status" value="1"/>
</dbReference>
<protein>
    <submittedName>
        <fullName evidence="3">Putative oxidoreductase YdbC</fullName>
        <ecNumber evidence="3">1.-.-.-</ecNumber>
    </submittedName>
</protein>
<dbReference type="PANTHER" id="PTHR43364">
    <property type="entry name" value="NADH-SPECIFIC METHYLGLYOXAL REDUCTASE-RELATED"/>
    <property type="match status" value="1"/>
</dbReference>
<dbReference type="OrthoDB" id="9773828at2"/>
<dbReference type="InterPro" id="IPR023210">
    <property type="entry name" value="NADP_OxRdtase_dom"/>
</dbReference>
<dbReference type="Proteomes" id="UP000239735">
    <property type="component" value="Unassembled WGS sequence"/>
</dbReference>
<name>A0A2N9LSC2_9BACT</name>
<dbReference type="CDD" id="cd19088">
    <property type="entry name" value="AKR_AKR13B1"/>
    <property type="match status" value="1"/>
</dbReference>
<dbReference type="PRINTS" id="PR00069">
    <property type="entry name" value="ALDKETRDTASE"/>
</dbReference>
<evidence type="ECO:0000256" key="1">
    <source>
        <dbReference type="ARBA" id="ARBA00023002"/>
    </source>
</evidence>
<evidence type="ECO:0000313" key="3">
    <source>
        <dbReference type="EMBL" id="SPE26127.1"/>
    </source>
</evidence>
<gene>
    <name evidence="3" type="primary">ydbC</name>
    <name evidence="3" type="ORF">SBA5_530002</name>
</gene>
<dbReference type="GO" id="GO:0016491">
    <property type="term" value="F:oxidoreductase activity"/>
    <property type="evidence" value="ECO:0007669"/>
    <property type="project" value="UniProtKB-KW"/>
</dbReference>
<reference evidence="4" key="1">
    <citation type="submission" date="2018-02" db="EMBL/GenBank/DDBJ databases">
        <authorList>
            <person name="Hausmann B."/>
        </authorList>
    </citation>
    <scope>NUCLEOTIDE SEQUENCE [LARGE SCALE GENOMIC DNA]</scope>
    <source>
        <strain evidence="4">Peat soil MAG SbA5</strain>
    </source>
</reference>